<reference evidence="5" key="1">
    <citation type="journal article" date="2019" name="Int. J. Syst. Evol. Microbiol.">
        <title>The Global Catalogue of Microorganisms (GCM) 10K type strain sequencing project: providing services to taxonomists for standard genome sequencing and annotation.</title>
        <authorList>
            <consortium name="The Broad Institute Genomics Platform"/>
            <consortium name="The Broad Institute Genome Sequencing Center for Infectious Disease"/>
            <person name="Wu L."/>
            <person name="Ma J."/>
        </authorList>
    </citation>
    <scope>NUCLEOTIDE SEQUENCE [LARGE SCALE GENOMIC DNA]</scope>
    <source>
        <strain evidence="5">JCM 4594</strain>
    </source>
</reference>
<evidence type="ECO:0000313" key="4">
    <source>
        <dbReference type="EMBL" id="GGY27285.1"/>
    </source>
</evidence>
<keyword evidence="5" id="KW-1185">Reference proteome</keyword>
<keyword evidence="2" id="KW-0812">Transmembrane</keyword>
<proteinExistence type="predicted"/>
<dbReference type="Proteomes" id="UP000600946">
    <property type="component" value="Unassembled WGS sequence"/>
</dbReference>
<feature type="compositionally biased region" description="Basic and acidic residues" evidence="1">
    <location>
        <begin position="381"/>
        <end position="392"/>
    </location>
</feature>
<protein>
    <submittedName>
        <fullName evidence="4">Acyltransferase</fullName>
    </submittedName>
</protein>
<feature type="transmembrane region" description="Helical" evidence="2">
    <location>
        <begin position="166"/>
        <end position="187"/>
    </location>
</feature>
<dbReference type="GO" id="GO:0016746">
    <property type="term" value="F:acyltransferase activity"/>
    <property type="evidence" value="ECO:0007669"/>
    <property type="project" value="UniProtKB-KW"/>
</dbReference>
<feature type="transmembrane region" description="Helical" evidence="2">
    <location>
        <begin position="207"/>
        <end position="228"/>
    </location>
</feature>
<feature type="transmembrane region" description="Helical" evidence="2">
    <location>
        <begin position="328"/>
        <end position="352"/>
    </location>
</feature>
<gene>
    <name evidence="4" type="ORF">GCM10010326_21050</name>
</gene>
<sequence length="392" mass="43810">MPASARFARLPSLTGMRFFAAFSVFLFHSTLPPYTPFSGGSAETVTHVVSKAGWLGVGFFFVLSGFVLTWSARPGDRPRQFWRRRIVKIYPNHVVTFVAALALFAWAKNTWKQEVPNLLLLHTWIPDAKTFQSVNPPSWSLSVEIVFYLCFPWLHRVIQRIRPERLWLWVGILAAAVFAIPAIAYAVLPGSPTMPLGFRASVWQYWFVWQLPPFRMLEFAVGILMARIVMTGRWINFRVVPALALVAVAYVAEMWVPWLFGMSAVTLVPVALLIAAMATTDIAGRGSVLRHRAFVWLGEVSFAFYLVHDITVHVFVDRFGLSPVHSAPAAAGLLALEVAISVFFSWLLHIGVERPLMNRFGRTRPPLPRDSAGPTGSTEPSHNEPAEAARAS</sequence>
<feature type="transmembrane region" description="Helical" evidence="2">
    <location>
        <begin position="90"/>
        <end position="107"/>
    </location>
</feature>
<evidence type="ECO:0000256" key="1">
    <source>
        <dbReference type="SAM" id="MobiDB-lite"/>
    </source>
</evidence>
<organism evidence="4 5">
    <name type="scientific">Streptomyces xanthochromogenes</name>
    <dbReference type="NCBI Taxonomy" id="67384"/>
    <lineage>
        <taxon>Bacteria</taxon>
        <taxon>Bacillati</taxon>
        <taxon>Actinomycetota</taxon>
        <taxon>Actinomycetes</taxon>
        <taxon>Kitasatosporales</taxon>
        <taxon>Streptomycetaceae</taxon>
        <taxon>Streptomyces</taxon>
    </lineage>
</organism>
<name>A0ABQ2ZYU2_9ACTN</name>
<feature type="domain" description="Acyltransferase 3" evidence="3">
    <location>
        <begin position="12"/>
        <end position="345"/>
    </location>
</feature>
<keyword evidence="4" id="KW-0012">Acyltransferase</keyword>
<comment type="caution">
    <text evidence="4">The sequence shown here is derived from an EMBL/GenBank/DDBJ whole genome shotgun (WGS) entry which is preliminary data.</text>
</comment>
<evidence type="ECO:0000256" key="2">
    <source>
        <dbReference type="SAM" id="Phobius"/>
    </source>
</evidence>
<dbReference type="PANTHER" id="PTHR23028">
    <property type="entry name" value="ACETYLTRANSFERASE"/>
    <property type="match status" value="1"/>
</dbReference>
<feature type="region of interest" description="Disordered" evidence="1">
    <location>
        <begin position="363"/>
        <end position="392"/>
    </location>
</feature>
<dbReference type="EMBL" id="BMUU01000003">
    <property type="protein sequence ID" value="GGY27285.1"/>
    <property type="molecule type" value="Genomic_DNA"/>
</dbReference>
<keyword evidence="2" id="KW-1133">Transmembrane helix</keyword>
<dbReference type="PANTHER" id="PTHR23028:SF53">
    <property type="entry name" value="ACYL_TRANSF_3 DOMAIN-CONTAINING PROTEIN"/>
    <property type="match status" value="1"/>
</dbReference>
<feature type="transmembrane region" description="Helical" evidence="2">
    <location>
        <begin position="235"/>
        <end position="252"/>
    </location>
</feature>
<keyword evidence="2" id="KW-0472">Membrane</keyword>
<evidence type="ECO:0000259" key="3">
    <source>
        <dbReference type="Pfam" id="PF01757"/>
    </source>
</evidence>
<accession>A0ABQ2ZYU2</accession>
<evidence type="ECO:0000313" key="5">
    <source>
        <dbReference type="Proteomes" id="UP000600946"/>
    </source>
</evidence>
<dbReference type="Pfam" id="PF01757">
    <property type="entry name" value="Acyl_transf_3"/>
    <property type="match status" value="1"/>
</dbReference>
<feature type="transmembrane region" description="Helical" evidence="2">
    <location>
        <begin position="52"/>
        <end position="70"/>
    </location>
</feature>
<dbReference type="InterPro" id="IPR050879">
    <property type="entry name" value="Acyltransferase_3"/>
</dbReference>
<feature type="transmembrane region" description="Helical" evidence="2">
    <location>
        <begin position="294"/>
        <end position="316"/>
    </location>
</feature>
<feature type="transmembrane region" description="Helical" evidence="2">
    <location>
        <begin position="258"/>
        <end position="282"/>
    </location>
</feature>
<dbReference type="InterPro" id="IPR002656">
    <property type="entry name" value="Acyl_transf_3_dom"/>
</dbReference>
<keyword evidence="4" id="KW-0808">Transferase</keyword>
<feature type="transmembrane region" description="Helical" evidence="2">
    <location>
        <begin position="137"/>
        <end position="154"/>
    </location>
</feature>